<keyword evidence="1" id="KW-0963">Cytoplasm</keyword>
<keyword evidence="5" id="KW-0819">tRNA processing</keyword>
<dbReference type="InterPro" id="IPR056744">
    <property type="entry name" value="TRM5/TYW2-like_N"/>
</dbReference>
<evidence type="ECO:0000259" key="6">
    <source>
        <dbReference type="PROSITE" id="PS51684"/>
    </source>
</evidence>
<name>A0A381SMU3_9ZZZZ</name>
<evidence type="ECO:0000256" key="3">
    <source>
        <dbReference type="ARBA" id="ARBA00022679"/>
    </source>
</evidence>
<accession>A0A381SMU3</accession>
<dbReference type="PROSITE" id="PS51684">
    <property type="entry name" value="SAM_MT_TRM5_TYW2"/>
    <property type="match status" value="1"/>
</dbReference>
<protein>
    <recommendedName>
        <fullName evidence="6">SAM-dependent methyltransferase TRM5/TYW2-type domain-containing protein</fullName>
    </recommendedName>
</protein>
<evidence type="ECO:0000313" key="7">
    <source>
        <dbReference type="EMBL" id="SVA05342.1"/>
    </source>
</evidence>
<evidence type="ECO:0000256" key="1">
    <source>
        <dbReference type="ARBA" id="ARBA00022490"/>
    </source>
</evidence>
<reference evidence="7" key="1">
    <citation type="submission" date="2018-05" db="EMBL/GenBank/DDBJ databases">
        <authorList>
            <person name="Lanie J.A."/>
            <person name="Ng W.-L."/>
            <person name="Kazmierczak K.M."/>
            <person name="Andrzejewski T.M."/>
            <person name="Davidsen T.M."/>
            <person name="Wayne K.J."/>
            <person name="Tettelin H."/>
            <person name="Glass J.I."/>
            <person name="Rusch D."/>
            <person name="Podicherti R."/>
            <person name="Tsui H.-C.T."/>
            <person name="Winkler M.E."/>
        </authorList>
    </citation>
    <scope>NUCLEOTIDE SEQUENCE</scope>
</reference>
<keyword evidence="4" id="KW-0949">S-adenosyl-L-methionine</keyword>
<dbReference type="InterPro" id="IPR030382">
    <property type="entry name" value="MeTrfase_TRM5/TYW2"/>
</dbReference>
<evidence type="ECO:0000256" key="5">
    <source>
        <dbReference type="ARBA" id="ARBA00022694"/>
    </source>
</evidence>
<dbReference type="PANTHER" id="PTHR23245:SF36">
    <property type="entry name" value="TRNA (GUANINE(37)-N1)-METHYLTRANSFERASE"/>
    <property type="match status" value="1"/>
</dbReference>
<sequence>VSCREAEAARHALERSGVLHSAYLPQREGDSVLWPLCGAADGDVVEREPRLCQRPTGDYRQQLPSTLRKLAPRGFDLLGHAAILRLSDEAEPHATLIAEALLASHGQLRTVALDSGVDGRWRVRALRVIAGEDDLVVHHRENGLRFEVDLRQVFFSPRLATERARIAALVRPGERFLDPFAGAAPFAVSAAAAGAQVLAADGNPAAQRWAERNSALNNLSSENFEFHIALAETLLPSLRDFDRVVLNHPTAHLNYLEPALAATRPGGSLHLYLLANRGEDATAETAAALVERGRVEAQRLVHPFSPGRELRVLDIRRGSS</sequence>
<dbReference type="Gene3D" id="3.40.50.150">
    <property type="entry name" value="Vaccinia Virus protein VP39"/>
    <property type="match status" value="1"/>
</dbReference>
<dbReference type="GO" id="GO:0005737">
    <property type="term" value="C:cytoplasm"/>
    <property type="evidence" value="ECO:0007669"/>
    <property type="project" value="TreeGrafter"/>
</dbReference>
<dbReference type="GO" id="GO:0002939">
    <property type="term" value="P:tRNA N1-guanine methylation"/>
    <property type="evidence" value="ECO:0007669"/>
    <property type="project" value="TreeGrafter"/>
</dbReference>
<dbReference type="AlphaFoldDB" id="A0A381SMU3"/>
<dbReference type="SUPFAM" id="SSF53335">
    <property type="entry name" value="S-adenosyl-L-methionine-dependent methyltransferases"/>
    <property type="match status" value="1"/>
</dbReference>
<dbReference type="InterPro" id="IPR029063">
    <property type="entry name" value="SAM-dependent_MTases_sf"/>
</dbReference>
<dbReference type="Pfam" id="PF02475">
    <property type="entry name" value="TRM5-TYW2_MTfase"/>
    <property type="match status" value="1"/>
</dbReference>
<evidence type="ECO:0000256" key="2">
    <source>
        <dbReference type="ARBA" id="ARBA00022603"/>
    </source>
</evidence>
<dbReference type="InterPro" id="IPR056743">
    <property type="entry name" value="TRM5-TYW2-like_MTfase"/>
</dbReference>
<keyword evidence="2" id="KW-0489">Methyltransferase</keyword>
<keyword evidence="3" id="KW-0808">Transferase</keyword>
<dbReference type="EMBL" id="UINC01003328">
    <property type="protein sequence ID" value="SVA05342.1"/>
    <property type="molecule type" value="Genomic_DNA"/>
</dbReference>
<dbReference type="GO" id="GO:0008175">
    <property type="term" value="F:tRNA methyltransferase activity"/>
    <property type="evidence" value="ECO:0007669"/>
    <property type="project" value="TreeGrafter"/>
</dbReference>
<proteinExistence type="predicted"/>
<feature type="non-terminal residue" evidence="7">
    <location>
        <position position="1"/>
    </location>
</feature>
<feature type="domain" description="SAM-dependent methyltransferase TRM5/TYW2-type" evidence="6">
    <location>
        <begin position="75"/>
        <end position="319"/>
    </location>
</feature>
<dbReference type="PANTHER" id="PTHR23245">
    <property type="entry name" value="TRNA METHYLTRANSFERASE"/>
    <property type="match status" value="1"/>
</dbReference>
<dbReference type="Gene3D" id="3.30.300.110">
    <property type="entry name" value="Met-10+ protein-like domains"/>
    <property type="match status" value="1"/>
</dbReference>
<gene>
    <name evidence="7" type="ORF">METZ01_LOCUS58196</name>
</gene>
<organism evidence="7">
    <name type="scientific">marine metagenome</name>
    <dbReference type="NCBI Taxonomy" id="408172"/>
    <lineage>
        <taxon>unclassified sequences</taxon>
        <taxon>metagenomes</taxon>
        <taxon>ecological metagenomes</taxon>
    </lineage>
</organism>
<dbReference type="Pfam" id="PF25133">
    <property type="entry name" value="TYW2_N_2"/>
    <property type="match status" value="1"/>
</dbReference>
<evidence type="ECO:0000256" key="4">
    <source>
        <dbReference type="ARBA" id="ARBA00022691"/>
    </source>
</evidence>